<evidence type="ECO:0000256" key="1">
    <source>
        <dbReference type="SAM" id="MobiDB-lite"/>
    </source>
</evidence>
<feature type="region of interest" description="Disordered" evidence="1">
    <location>
        <begin position="1"/>
        <end position="69"/>
    </location>
</feature>
<name>A0AAU7QZL3_9ACTN</name>
<proteinExistence type="predicted"/>
<feature type="compositionally biased region" description="Basic and acidic residues" evidence="1">
    <location>
        <begin position="1"/>
        <end position="30"/>
    </location>
</feature>
<accession>A0AAU7QZL3</accession>
<evidence type="ECO:0000313" key="2">
    <source>
        <dbReference type="EMBL" id="XBT81578.1"/>
    </source>
</evidence>
<organism evidence="2">
    <name type="scientific">Micromonospora sp. HUAS YX12</name>
    <dbReference type="NCBI Taxonomy" id="3156396"/>
    <lineage>
        <taxon>Bacteria</taxon>
        <taxon>Bacillati</taxon>
        <taxon>Actinomycetota</taxon>
        <taxon>Actinomycetes</taxon>
        <taxon>Micromonosporales</taxon>
        <taxon>Micromonosporaceae</taxon>
        <taxon>Micromonospora</taxon>
    </lineage>
</organism>
<sequence length="69" mass="7128">MDDREGGSVEKRCGEDERDPRATREAEEAHGGSMAPGLVDDTGHPVAESPVPDNEPSAPGRPGEDGTGS</sequence>
<dbReference type="RefSeq" id="WP_349878007.1">
    <property type="nucleotide sequence ID" value="NZ_CP157974.1"/>
</dbReference>
<gene>
    <name evidence="2" type="ORF">ABIH81_28770</name>
</gene>
<dbReference type="AlphaFoldDB" id="A0AAU7QZL3"/>
<dbReference type="EMBL" id="CP157974">
    <property type="protein sequence ID" value="XBT81578.1"/>
    <property type="molecule type" value="Genomic_DNA"/>
</dbReference>
<reference evidence="2" key="1">
    <citation type="submission" date="2024-06" db="EMBL/GenBank/DDBJ databases">
        <title>Micromonospora sp. strain HUAS YX12 genome sequences.</title>
        <authorList>
            <person name="Mo P."/>
        </authorList>
    </citation>
    <scope>NUCLEOTIDE SEQUENCE</scope>
    <source>
        <strain evidence="2">HUAS YX12</strain>
    </source>
</reference>
<protein>
    <submittedName>
        <fullName evidence="2">GTPase activator</fullName>
    </submittedName>
</protein>